<proteinExistence type="predicted"/>
<organism evidence="2 3">
    <name type="scientific">Ralstonia pickettii</name>
    <name type="common">Burkholderia pickettii</name>
    <dbReference type="NCBI Taxonomy" id="329"/>
    <lineage>
        <taxon>Bacteria</taxon>
        <taxon>Pseudomonadati</taxon>
        <taxon>Pseudomonadota</taxon>
        <taxon>Betaproteobacteria</taxon>
        <taxon>Burkholderiales</taxon>
        <taxon>Burkholderiaceae</taxon>
        <taxon>Ralstonia</taxon>
    </lineage>
</organism>
<evidence type="ECO:0000313" key="3">
    <source>
        <dbReference type="Proteomes" id="UP000441032"/>
    </source>
</evidence>
<dbReference type="EMBL" id="WJYN01000013">
    <property type="protein sequence ID" value="MRT01437.1"/>
    <property type="molecule type" value="Genomic_DNA"/>
</dbReference>
<gene>
    <name evidence="2" type="ORF">GJQ57_22560</name>
</gene>
<feature type="signal peptide" evidence="1">
    <location>
        <begin position="1"/>
        <end position="24"/>
    </location>
</feature>
<reference evidence="2 3" key="1">
    <citation type="submission" date="2019-11" db="EMBL/GenBank/DDBJ databases">
        <title>Phenotypic characterization of an OXA-22 and OXA-60 co-producing Ralstonia pickettii clinical strain.</title>
        <authorList>
            <person name="He F."/>
        </authorList>
    </citation>
    <scope>NUCLEOTIDE SEQUENCE [LARGE SCALE GENOMIC DNA]</scope>
    <source>
        <strain evidence="2 3">PSLESD1</strain>
    </source>
</reference>
<comment type="caution">
    <text evidence="2">The sequence shown here is derived from an EMBL/GenBank/DDBJ whole genome shotgun (WGS) entry which is preliminary data.</text>
</comment>
<feature type="chain" id="PRO_5031123097" evidence="1">
    <location>
        <begin position="25"/>
        <end position="194"/>
    </location>
</feature>
<dbReference type="RefSeq" id="WP_154208865.1">
    <property type="nucleotide sequence ID" value="NZ_WJYN01000013.1"/>
</dbReference>
<accession>A0A7X2LCU0</accession>
<protein>
    <submittedName>
        <fullName evidence="2">Uncharacterized protein</fullName>
    </submittedName>
</protein>
<evidence type="ECO:0000313" key="2">
    <source>
        <dbReference type="EMBL" id="MRT01437.1"/>
    </source>
</evidence>
<keyword evidence="1" id="KW-0732">Signal</keyword>
<dbReference type="AlphaFoldDB" id="A0A7X2LCU0"/>
<dbReference type="PROSITE" id="PS51257">
    <property type="entry name" value="PROKAR_LIPOPROTEIN"/>
    <property type="match status" value="1"/>
</dbReference>
<name>A0A7X2LCU0_RALPI</name>
<evidence type="ECO:0000256" key="1">
    <source>
        <dbReference type="SAM" id="SignalP"/>
    </source>
</evidence>
<dbReference type="Proteomes" id="UP000441032">
    <property type="component" value="Unassembled WGS sequence"/>
</dbReference>
<sequence length="194" mass="21646">MKHTMTVWGALALIACSQAAPIHAAELEGRKAINLVSSAGEKLVIGHVDFSPKEGGYAFKLAFAREAFREIYMQETNFLCLSDARKDVCHFPYPPGDYASDDSSGLISESDLRALEHALLFAEKRRAPEEIDINPFNGLYYRLQLIDKHIGGTLFAVDLSRTIDMEGGTKYPIGPNNLEPVNLQYQRFPRLVIE</sequence>